<comment type="caution">
    <text evidence="2">The sequence shown here is derived from an EMBL/GenBank/DDBJ whole genome shotgun (WGS) entry which is preliminary data.</text>
</comment>
<gene>
    <name evidence="2" type="ORF">PCASD_03995</name>
</gene>
<evidence type="ECO:0000313" key="2">
    <source>
        <dbReference type="EMBL" id="PLW45272.1"/>
    </source>
</evidence>
<feature type="domain" description="AB hydrolase-1" evidence="1">
    <location>
        <begin position="10"/>
        <end position="243"/>
    </location>
</feature>
<sequence length="269" mass="30126">MGFNFTCSAWEAQVEHFSAKEDHAVLVFDNRGTGNSDAGPIGPYTSSEMAKDTLALLDSLGWEQDRSIHLFGVSLGGMIAQELCLLIPERFKTVAFISTRCGSEFDCPTKKALYTVFMTSSGLETGDRALDLYLEILFPDRHFNETTEEGKLYKSRMRDQLRNCHQLPREQPTLALWGHFYAAFMHCCSHDKLNKIAFHLSPAKILVITGDADDVILPQRSLELHQHLPGSELIVIKNAGHALSYQITKQLHLILDRLVEEGNAAFSTI</sequence>
<dbReference type="PANTHER" id="PTHR43433">
    <property type="entry name" value="HYDROLASE, ALPHA/BETA FOLD FAMILY PROTEIN"/>
    <property type="match status" value="1"/>
</dbReference>
<reference evidence="2 3" key="1">
    <citation type="submission" date="2017-11" db="EMBL/GenBank/DDBJ databases">
        <title>De novo assembly and phasing of dikaryotic genomes from two isolates of Puccinia coronata f. sp. avenae, the causal agent of oat crown rust.</title>
        <authorList>
            <person name="Miller M.E."/>
            <person name="Zhang Y."/>
            <person name="Omidvar V."/>
            <person name="Sperschneider J."/>
            <person name="Schwessinger B."/>
            <person name="Raley C."/>
            <person name="Palmer J.M."/>
            <person name="Garnica D."/>
            <person name="Upadhyaya N."/>
            <person name="Rathjen J."/>
            <person name="Taylor J.M."/>
            <person name="Park R.F."/>
            <person name="Dodds P.N."/>
            <person name="Hirsch C.D."/>
            <person name="Kianian S.F."/>
            <person name="Figueroa M."/>
        </authorList>
    </citation>
    <scope>NUCLEOTIDE SEQUENCE [LARGE SCALE GENOMIC DNA]</scope>
    <source>
        <strain evidence="2">12SD80</strain>
    </source>
</reference>
<accession>A0A2N5V5K6</accession>
<dbReference type="SUPFAM" id="SSF53474">
    <property type="entry name" value="alpha/beta-Hydrolases"/>
    <property type="match status" value="1"/>
</dbReference>
<dbReference type="Proteomes" id="UP000235392">
    <property type="component" value="Unassembled WGS sequence"/>
</dbReference>
<dbReference type="InterPro" id="IPR000073">
    <property type="entry name" value="AB_hydrolase_1"/>
</dbReference>
<dbReference type="Pfam" id="PF00561">
    <property type="entry name" value="Abhydrolase_1"/>
    <property type="match status" value="1"/>
</dbReference>
<dbReference type="PANTHER" id="PTHR43433:SF5">
    <property type="entry name" value="AB HYDROLASE-1 DOMAIN-CONTAINING PROTEIN"/>
    <property type="match status" value="1"/>
</dbReference>
<dbReference type="AlphaFoldDB" id="A0A2N5V5K6"/>
<name>A0A2N5V5K6_9BASI</name>
<dbReference type="InterPro" id="IPR050471">
    <property type="entry name" value="AB_hydrolase"/>
</dbReference>
<evidence type="ECO:0000313" key="3">
    <source>
        <dbReference type="Proteomes" id="UP000235392"/>
    </source>
</evidence>
<dbReference type="EMBL" id="PGCI01000050">
    <property type="protein sequence ID" value="PLW45272.1"/>
    <property type="molecule type" value="Genomic_DNA"/>
</dbReference>
<dbReference type="InterPro" id="IPR029058">
    <property type="entry name" value="AB_hydrolase_fold"/>
</dbReference>
<evidence type="ECO:0000259" key="1">
    <source>
        <dbReference type="Pfam" id="PF00561"/>
    </source>
</evidence>
<dbReference type="Gene3D" id="3.40.50.1820">
    <property type="entry name" value="alpha/beta hydrolase"/>
    <property type="match status" value="1"/>
</dbReference>
<organism evidence="2 3">
    <name type="scientific">Puccinia coronata f. sp. avenae</name>
    <dbReference type="NCBI Taxonomy" id="200324"/>
    <lineage>
        <taxon>Eukaryota</taxon>
        <taxon>Fungi</taxon>
        <taxon>Dikarya</taxon>
        <taxon>Basidiomycota</taxon>
        <taxon>Pucciniomycotina</taxon>
        <taxon>Pucciniomycetes</taxon>
        <taxon>Pucciniales</taxon>
        <taxon>Pucciniaceae</taxon>
        <taxon>Puccinia</taxon>
    </lineage>
</organism>
<proteinExistence type="predicted"/>
<protein>
    <recommendedName>
        <fullName evidence="1">AB hydrolase-1 domain-containing protein</fullName>
    </recommendedName>
</protein>